<dbReference type="EMBL" id="JAWJZB010000001">
    <property type="protein sequence ID" value="MDV5087258.1"/>
    <property type="molecule type" value="Genomic_DNA"/>
</dbReference>
<keyword evidence="1" id="KW-0732">Signal</keyword>
<dbReference type="Gene3D" id="3.40.190.10">
    <property type="entry name" value="Periplasmic binding protein-like II"/>
    <property type="match status" value="1"/>
</dbReference>
<comment type="caution">
    <text evidence="3">The sequence shown here is derived from an EMBL/GenBank/DDBJ whole genome shotgun (WGS) entry which is preliminary data.</text>
</comment>
<dbReference type="InterPro" id="IPR030678">
    <property type="entry name" value="Peptide/Ni-bd"/>
</dbReference>
<dbReference type="Proteomes" id="UP001272515">
    <property type="component" value="Unassembled WGS sequence"/>
</dbReference>
<dbReference type="PANTHER" id="PTHR30290:SF81">
    <property type="entry name" value="OLIGOPEPTIDE-BINDING PROTEIN OPPA"/>
    <property type="match status" value="1"/>
</dbReference>
<dbReference type="PANTHER" id="PTHR30290">
    <property type="entry name" value="PERIPLASMIC BINDING COMPONENT OF ABC TRANSPORTER"/>
    <property type="match status" value="1"/>
</dbReference>
<dbReference type="InterPro" id="IPR039424">
    <property type="entry name" value="SBP_5"/>
</dbReference>
<evidence type="ECO:0000256" key="1">
    <source>
        <dbReference type="SAM" id="SignalP"/>
    </source>
</evidence>
<name>A0ABU3Z5Q0_9FIRM</name>
<accession>A0ABU3Z5Q0</accession>
<dbReference type="InterPro" id="IPR000914">
    <property type="entry name" value="SBP_5_dom"/>
</dbReference>
<feature type="chain" id="PRO_5045686118" evidence="1">
    <location>
        <begin position="22"/>
        <end position="505"/>
    </location>
</feature>
<reference evidence="3 4" key="1">
    <citation type="submission" date="2023-10" db="EMBL/GenBank/DDBJ databases">
        <title>Veillonella sp. nov., isolated from a pig farm feces dump.</title>
        <authorList>
            <person name="Chang Y.-H."/>
        </authorList>
    </citation>
    <scope>NUCLEOTIDE SEQUENCE [LARGE SCALE GENOMIC DNA]</scope>
    <source>
        <strain evidence="3 4">YH-vei2233</strain>
    </source>
</reference>
<evidence type="ECO:0000313" key="4">
    <source>
        <dbReference type="Proteomes" id="UP001272515"/>
    </source>
</evidence>
<dbReference type="Pfam" id="PF00496">
    <property type="entry name" value="SBP_bac_5"/>
    <property type="match status" value="1"/>
</dbReference>
<dbReference type="PIRSF" id="PIRSF002741">
    <property type="entry name" value="MppA"/>
    <property type="match status" value="1"/>
</dbReference>
<proteinExistence type="predicted"/>
<sequence>MKPTKRILVASLLIMAGILGGCGEQTFDNTTIHVGGRTIVQTQIDPHKDWDGWYTLRYGIGETLFKLSQELQIKPWIASGYERIDDKTWRIHLKPNVTFSNGRKVTPEDVIASLKRSGEQNNRAKVFKESTMTAEAQSILIVTKEPYELLINDLSDPFATILDVADTKNFNYEPIATGPFVIDAASFEPNKYARMVRNENYWDGKAQAAVIDYRVVSDMNLLYLAMKRGELDIALDLPQSIAKTMQDDGSMTVLSTVQPRLYNLYFNMDVMTDKAVREAVIYGIDKEAIGVKQLQGSVYPTQGAFPDFTVYNGRNLQVPTYNPTKARAILAADGYQDTNGDGIVEKYGKPLKIVLSVYQRLAIQDIATEMQSQLRQIGIDMTIDTHEKSNYFKAGKFEMGIYAMVTTATGSPYPFLNDTMSQKGSANFGHYHNEQVDTWLHQLSQRNPEAVQIRLVHDIQEQALNDAAYNYLGFHTSYVGLSKHITGFATSPTDYYQMTKDLKKE</sequence>
<evidence type="ECO:0000313" key="3">
    <source>
        <dbReference type="EMBL" id="MDV5087258.1"/>
    </source>
</evidence>
<evidence type="ECO:0000259" key="2">
    <source>
        <dbReference type="Pfam" id="PF00496"/>
    </source>
</evidence>
<dbReference type="PROSITE" id="PS51257">
    <property type="entry name" value="PROKAR_LIPOPROTEIN"/>
    <property type="match status" value="1"/>
</dbReference>
<gene>
    <name evidence="3" type="ORF">RVY80_00075</name>
</gene>
<dbReference type="Gene3D" id="3.10.105.10">
    <property type="entry name" value="Dipeptide-binding Protein, Domain 3"/>
    <property type="match status" value="1"/>
</dbReference>
<protein>
    <submittedName>
        <fullName evidence="3">ABC transporter substrate-binding protein</fullName>
    </submittedName>
</protein>
<dbReference type="SUPFAM" id="SSF53850">
    <property type="entry name" value="Periplasmic binding protein-like II"/>
    <property type="match status" value="1"/>
</dbReference>
<keyword evidence="4" id="KW-1185">Reference proteome</keyword>
<dbReference type="CDD" id="cd08490">
    <property type="entry name" value="PBP2_NikA_DppA_OppA_like_3"/>
    <property type="match status" value="1"/>
</dbReference>
<feature type="domain" description="Solute-binding protein family 5" evidence="2">
    <location>
        <begin position="72"/>
        <end position="425"/>
    </location>
</feature>
<dbReference type="RefSeq" id="WP_317329138.1">
    <property type="nucleotide sequence ID" value="NZ_JAWJZA010000027.1"/>
</dbReference>
<organism evidence="3 4">
    <name type="scientific">Veillonella absiana</name>
    <dbReference type="NCBI Taxonomy" id="3079305"/>
    <lineage>
        <taxon>Bacteria</taxon>
        <taxon>Bacillati</taxon>
        <taxon>Bacillota</taxon>
        <taxon>Negativicutes</taxon>
        <taxon>Veillonellales</taxon>
        <taxon>Veillonellaceae</taxon>
        <taxon>Veillonella</taxon>
    </lineage>
</organism>
<feature type="signal peptide" evidence="1">
    <location>
        <begin position="1"/>
        <end position="21"/>
    </location>
</feature>